<evidence type="ECO:0000256" key="1">
    <source>
        <dbReference type="ARBA" id="ARBA00022553"/>
    </source>
</evidence>
<name>A0ABT6H161_9BACI</name>
<dbReference type="SMART" id="SM01317">
    <property type="entry name" value="SPOB_ab"/>
    <property type="match status" value="1"/>
</dbReference>
<evidence type="ECO:0000313" key="5">
    <source>
        <dbReference type="EMBL" id="MDG5753136.1"/>
    </source>
</evidence>
<dbReference type="InterPro" id="IPR037100">
    <property type="entry name" value="Spo0B_C_sf"/>
</dbReference>
<dbReference type="Pfam" id="PF14682">
    <property type="entry name" value="SPOB_ab"/>
    <property type="match status" value="1"/>
</dbReference>
<keyword evidence="3" id="KW-0418">Kinase</keyword>
<feature type="domain" description="Sporulation initiation phosphotransferase B C-terminal" evidence="4">
    <location>
        <begin position="59"/>
        <end position="169"/>
    </location>
</feature>
<dbReference type="InterPro" id="IPR016120">
    <property type="entry name" value="Sig_transdc_His_kin_SpoOB"/>
</dbReference>
<dbReference type="Gene3D" id="1.10.287.130">
    <property type="match status" value="1"/>
</dbReference>
<dbReference type="EMBL" id="JARULN010000002">
    <property type="protein sequence ID" value="MDG5753136.1"/>
    <property type="molecule type" value="Genomic_DNA"/>
</dbReference>
<protein>
    <submittedName>
        <fullName evidence="5">Spo0B C-terminal domain-containing protein</fullName>
    </submittedName>
</protein>
<evidence type="ECO:0000313" key="6">
    <source>
        <dbReference type="Proteomes" id="UP001218246"/>
    </source>
</evidence>
<dbReference type="Gene3D" id="3.30.565.30">
    <property type="entry name" value="Sporulation initiation phosphotransferase B (SpoOB), C-terminal domain"/>
    <property type="match status" value="1"/>
</dbReference>
<evidence type="ECO:0000256" key="2">
    <source>
        <dbReference type="ARBA" id="ARBA00022679"/>
    </source>
</evidence>
<accession>A0ABT6H161</accession>
<reference evidence="5 6" key="1">
    <citation type="submission" date="2023-04" db="EMBL/GenBank/DDBJ databases">
        <title>Ectobacillus antri isolated from activated sludge.</title>
        <authorList>
            <person name="Yan P."/>
            <person name="Liu X."/>
        </authorList>
    </citation>
    <scope>NUCLEOTIDE SEQUENCE [LARGE SCALE GENOMIC DNA]</scope>
    <source>
        <strain evidence="5 6">C18H</strain>
    </source>
</reference>
<sequence length="177" mass="20997">MKTQWTVVDALRHSRHDWLNRLQLIKAHLSLGNEARVQELIHEFVGEAQQESRLMNVKMPLFTELLLTYTWSHPPCNLEYEVLGDVHTLTKYDEVMYTWTLHFFSMLHQVVDVHAENHLCITIEQDDRFARFFFDFRGKLENIDEIKNWVIHRSNNIVSSHIAPEEISIEIQLTKEG</sequence>
<proteinExistence type="predicted"/>
<organism evidence="5 6">
    <name type="scientific">Ectobacillus antri</name>
    <dbReference type="NCBI Taxonomy" id="2486280"/>
    <lineage>
        <taxon>Bacteria</taxon>
        <taxon>Bacillati</taxon>
        <taxon>Bacillota</taxon>
        <taxon>Bacilli</taxon>
        <taxon>Bacillales</taxon>
        <taxon>Bacillaceae</taxon>
        <taxon>Ectobacillus</taxon>
    </lineage>
</organism>
<dbReference type="InterPro" id="IPR016122">
    <property type="entry name" value="SpoOB_C"/>
</dbReference>
<evidence type="ECO:0000259" key="4">
    <source>
        <dbReference type="SMART" id="SM01317"/>
    </source>
</evidence>
<comment type="caution">
    <text evidence="5">The sequence shown here is derived from an EMBL/GenBank/DDBJ whole genome shotgun (WGS) entry which is preliminary data.</text>
</comment>
<dbReference type="SUPFAM" id="SSF55890">
    <property type="entry name" value="Sporulation response regulatory protein Spo0B"/>
    <property type="match status" value="1"/>
</dbReference>
<keyword evidence="6" id="KW-1185">Reference proteome</keyword>
<evidence type="ECO:0000256" key="3">
    <source>
        <dbReference type="ARBA" id="ARBA00022777"/>
    </source>
</evidence>
<dbReference type="RefSeq" id="WP_124563252.1">
    <property type="nucleotide sequence ID" value="NZ_JARRRY010000001.1"/>
</dbReference>
<gene>
    <name evidence="5" type="ORF">P6P90_03875</name>
</gene>
<dbReference type="Proteomes" id="UP001218246">
    <property type="component" value="Unassembled WGS sequence"/>
</dbReference>
<keyword evidence="1" id="KW-0597">Phosphoprotein</keyword>
<dbReference type="InterPro" id="IPR039506">
    <property type="entry name" value="SPOB_a"/>
</dbReference>
<keyword evidence="2" id="KW-0808">Transferase</keyword>
<dbReference type="Pfam" id="PF14689">
    <property type="entry name" value="SPOB_a"/>
    <property type="match status" value="1"/>
</dbReference>